<keyword evidence="2" id="KW-1185">Reference proteome</keyword>
<name>A0A2N7TPM3_9GAMM</name>
<dbReference type="AlphaFoldDB" id="A0A2N7TPM3"/>
<protein>
    <submittedName>
        <fullName evidence="1">Uncharacterized protein</fullName>
    </submittedName>
</protein>
<dbReference type="Proteomes" id="UP000235346">
    <property type="component" value="Unassembled WGS sequence"/>
</dbReference>
<comment type="caution">
    <text evidence="1">The sequence shown here is derived from an EMBL/GenBank/DDBJ whole genome shotgun (WGS) entry which is preliminary data.</text>
</comment>
<gene>
    <name evidence="1" type="ORF">C1H66_08580</name>
</gene>
<dbReference type="EMBL" id="PNRE01000036">
    <property type="protein sequence ID" value="PMR70132.1"/>
    <property type="molecule type" value="Genomic_DNA"/>
</dbReference>
<reference evidence="1 2" key="1">
    <citation type="submission" date="2018-01" db="EMBL/GenBank/DDBJ databases">
        <title>Halomonas endophytica sp. nov., isolated from storage liquid in the stems of Populus euphratica.</title>
        <authorList>
            <person name="Chen C."/>
        </authorList>
    </citation>
    <scope>NUCLEOTIDE SEQUENCE [LARGE SCALE GENOMIC DNA]</scope>
    <source>
        <strain evidence="1 2">DSM 26881</strain>
    </source>
</reference>
<sequence length="83" mass="8903">MQGATIEEPGQTIRGTDLLEKFLDTSGADITTHAPSYLTRNLHGHGQVVAQFLQYVANILIDDDIAILTILPLVTEPSCVIAG</sequence>
<accession>A0A2N7TPM3</accession>
<evidence type="ECO:0000313" key="2">
    <source>
        <dbReference type="Proteomes" id="UP000235346"/>
    </source>
</evidence>
<evidence type="ECO:0000313" key="1">
    <source>
        <dbReference type="EMBL" id="PMR70132.1"/>
    </source>
</evidence>
<proteinExistence type="predicted"/>
<organism evidence="1 2">
    <name type="scientific">Halomonas heilongjiangensis</name>
    <dbReference type="NCBI Taxonomy" id="1387883"/>
    <lineage>
        <taxon>Bacteria</taxon>
        <taxon>Pseudomonadati</taxon>
        <taxon>Pseudomonadota</taxon>
        <taxon>Gammaproteobacteria</taxon>
        <taxon>Oceanospirillales</taxon>
        <taxon>Halomonadaceae</taxon>
        <taxon>Halomonas</taxon>
    </lineage>
</organism>